<proteinExistence type="predicted"/>
<evidence type="ECO:0000313" key="3">
    <source>
        <dbReference type="Proteomes" id="UP000282388"/>
    </source>
</evidence>
<name>A0A3A8ELT6_9GAMM</name>
<feature type="domain" description="Methyltransferase" evidence="1">
    <location>
        <begin position="66"/>
        <end position="169"/>
    </location>
</feature>
<keyword evidence="3" id="KW-1185">Reference proteome</keyword>
<reference evidence="2 3" key="1">
    <citation type="submission" date="2018-09" db="EMBL/GenBank/DDBJ databases">
        <title>The draft genome of Acinetobacter spp. strains.</title>
        <authorList>
            <person name="Qin J."/>
            <person name="Feng Y."/>
            <person name="Zong Z."/>
        </authorList>
    </citation>
    <scope>NUCLEOTIDE SEQUENCE [LARGE SCALE GENOMIC DNA]</scope>
    <source>
        <strain evidence="2 3">WCHAc060012</strain>
    </source>
</reference>
<dbReference type="Pfam" id="PF13649">
    <property type="entry name" value="Methyltransf_25"/>
    <property type="match status" value="1"/>
</dbReference>
<keyword evidence="2" id="KW-0808">Transferase</keyword>
<dbReference type="Gene3D" id="3.40.50.150">
    <property type="entry name" value="Vaccinia Virus protein VP39"/>
    <property type="match status" value="1"/>
</dbReference>
<organism evidence="2 3">
    <name type="scientific">Acinetobacter tianfuensis</name>
    <dbReference type="NCBI Taxonomy" id="2419603"/>
    <lineage>
        <taxon>Bacteria</taxon>
        <taxon>Pseudomonadati</taxon>
        <taxon>Pseudomonadota</taxon>
        <taxon>Gammaproteobacteria</taxon>
        <taxon>Moraxellales</taxon>
        <taxon>Moraxellaceae</taxon>
        <taxon>Acinetobacter</taxon>
    </lineage>
</organism>
<evidence type="ECO:0000259" key="1">
    <source>
        <dbReference type="Pfam" id="PF13649"/>
    </source>
</evidence>
<dbReference type="GO" id="GO:0032259">
    <property type="term" value="P:methylation"/>
    <property type="evidence" value="ECO:0007669"/>
    <property type="project" value="UniProtKB-KW"/>
</dbReference>
<dbReference type="RefSeq" id="WP_120403329.1">
    <property type="nucleotide sequence ID" value="NZ_RAXV01000032.1"/>
</dbReference>
<dbReference type="GO" id="GO:0008168">
    <property type="term" value="F:methyltransferase activity"/>
    <property type="evidence" value="ECO:0007669"/>
    <property type="project" value="UniProtKB-KW"/>
</dbReference>
<comment type="caution">
    <text evidence="2">The sequence shown here is derived from an EMBL/GenBank/DDBJ whole genome shotgun (WGS) entry which is preliminary data.</text>
</comment>
<dbReference type="InterPro" id="IPR029063">
    <property type="entry name" value="SAM-dependent_MTases_sf"/>
</dbReference>
<evidence type="ECO:0000313" key="2">
    <source>
        <dbReference type="EMBL" id="RKG29821.1"/>
    </source>
</evidence>
<dbReference type="PANTHER" id="PTHR44068:SF11">
    <property type="entry name" value="GERANYL DIPHOSPHATE 2-C-METHYLTRANSFERASE"/>
    <property type="match status" value="1"/>
</dbReference>
<accession>A0A3A8ELT6</accession>
<gene>
    <name evidence="2" type="ORF">D7V32_13270</name>
</gene>
<keyword evidence="2" id="KW-0489">Methyltransferase</keyword>
<dbReference type="CDD" id="cd02440">
    <property type="entry name" value="AdoMet_MTases"/>
    <property type="match status" value="1"/>
</dbReference>
<protein>
    <submittedName>
        <fullName evidence="2">Class I SAM-dependent methyltransferase</fullName>
    </submittedName>
</protein>
<dbReference type="Proteomes" id="UP000282388">
    <property type="component" value="Unassembled WGS sequence"/>
</dbReference>
<dbReference type="InterPro" id="IPR041698">
    <property type="entry name" value="Methyltransf_25"/>
</dbReference>
<sequence length="286" mass="31567">MKWMQALRSQLPAHKYAINAKLLGDDAALAWSNLGAWTQDDTYPEACQALADHLALALQLHSADHVLDLGCGQGASVLHWLERYQVRRISALDLQPACIANIKNVLQLKTAADANVQNFTADLHCGSFLNLNQHFPEPRFDAVMCIDAAYHSALDPFLQSSTSVLNSKGRLGFHYLMLSDDFLNLKPWQKLRYTALLKAADVTLKDLPTQPQLHQQLEKFGLHQICIENISAKVLGGFAQYAQQLCAAQSGTGIAQFKINATGKLCRTLFAEGLVHYVQVSAQKAD</sequence>
<dbReference type="PANTHER" id="PTHR44068">
    <property type="entry name" value="ZGC:194242"/>
    <property type="match status" value="1"/>
</dbReference>
<dbReference type="SUPFAM" id="SSF53335">
    <property type="entry name" value="S-adenosyl-L-methionine-dependent methyltransferases"/>
    <property type="match status" value="1"/>
</dbReference>
<dbReference type="InterPro" id="IPR050447">
    <property type="entry name" value="Erg6_SMT_methyltransf"/>
</dbReference>
<dbReference type="EMBL" id="RAXV01000032">
    <property type="protein sequence ID" value="RKG29821.1"/>
    <property type="molecule type" value="Genomic_DNA"/>
</dbReference>
<dbReference type="AlphaFoldDB" id="A0A3A8ELT6"/>
<dbReference type="OrthoDB" id="6710536at2"/>